<dbReference type="GO" id="GO:0016251">
    <property type="term" value="F:RNA polymerase II general transcription initiation factor activity"/>
    <property type="evidence" value="ECO:0007669"/>
    <property type="project" value="TreeGrafter"/>
</dbReference>
<evidence type="ECO:0008006" key="7">
    <source>
        <dbReference type="Google" id="ProtNLM"/>
    </source>
</evidence>
<reference evidence="5" key="2">
    <citation type="submission" date="2021-02" db="EMBL/GenBank/DDBJ databases">
        <authorList>
            <person name="Kimball J.A."/>
            <person name="Haas M.W."/>
            <person name="Macchietto M."/>
            <person name="Kono T."/>
            <person name="Duquette J."/>
            <person name="Shao M."/>
        </authorList>
    </citation>
    <scope>NUCLEOTIDE SEQUENCE</scope>
    <source>
        <tissue evidence="5">Fresh leaf tissue</tissue>
    </source>
</reference>
<dbReference type="GO" id="GO:0003713">
    <property type="term" value="F:transcription coactivator activity"/>
    <property type="evidence" value="ECO:0007669"/>
    <property type="project" value="TreeGrafter"/>
</dbReference>
<evidence type="ECO:0000256" key="2">
    <source>
        <dbReference type="ARBA" id="ARBA00023015"/>
    </source>
</evidence>
<reference evidence="5" key="1">
    <citation type="journal article" date="2021" name="bioRxiv">
        <title>Whole Genome Assembly and Annotation of Northern Wild Rice, Zizania palustris L., Supports a Whole Genome Duplication in the Zizania Genus.</title>
        <authorList>
            <person name="Haas M."/>
            <person name="Kono T."/>
            <person name="Macchietto M."/>
            <person name="Millas R."/>
            <person name="McGilp L."/>
            <person name="Shao M."/>
            <person name="Duquette J."/>
            <person name="Hirsch C.N."/>
            <person name="Kimball J."/>
        </authorList>
    </citation>
    <scope>NUCLEOTIDE SEQUENCE</scope>
    <source>
        <tissue evidence="5">Fresh leaf tissue</tissue>
    </source>
</reference>
<evidence type="ECO:0000313" key="5">
    <source>
        <dbReference type="EMBL" id="KAG8060216.1"/>
    </source>
</evidence>
<evidence type="ECO:0000313" key="6">
    <source>
        <dbReference type="Proteomes" id="UP000729402"/>
    </source>
</evidence>
<evidence type="ECO:0000256" key="4">
    <source>
        <dbReference type="ARBA" id="ARBA00023242"/>
    </source>
</evidence>
<organism evidence="5 6">
    <name type="scientific">Zizania palustris</name>
    <name type="common">Northern wild rice</name>
    <dbReference type="NCBI Taxonomy" id="103762"/>
    <lineage>
        <taxon>Eukaryota</taxon>
        <taxon>Viridiplantae</taxon>
        <taxon>Streptophyta</taxon>
        <taxon>Embryophyta</taxon>
        <taxon>Tracheophyta</taxon>
        <taxon>Spermatophyta</taxon>
        <taxon>Magnoliopsida</taxon>
        <taxon>Liliopsida</taxon>
        <taxon>Poales</taxon>
        <taxon>Poaceae</taxon>
        <taxon>BOP clade</taxon>
        <taxon>Oryzoideae</taxon>
        <taxon>Oryzeae</taxon>
        <taxon>Zizaniinae</taxon>
        <taxon>Zizania</taxon>
    </lineage>
</organism>
<protein>
    <recommendedName>
        <fullName evidence="7">Transcription initiation factor TFIID subunit 9</fullName>
    </recommendedName>
</protein>
<comment type="subcellular location">
    <subcellularLocation>
        <location evidence="1">Nucleus</location>
    </subcellularLocation>
</comment>
<evidence type="ECO:0000256" key="1">
    <source>
        <dbReference type="ARBA" id="ARBA00004123"/>
    </source>
</evidence>
<proteinExistence type="predicted"/>
<dbReference type="CDD" id="cd07979">
    <property type="entry name" value="HFD_TAF9"/>
    <property type="match status" value="1"/>
</dbReference>
<sequence length="224" mass="23778">MPARPAASPAPPPRPPSYPAAVPACPSAYLAAADEPRDVRVVRGLLHSLGLHEKEYEPRVVHQFVDLAYCYVDDVLGDAQVYADHAGKAQLDVDDVRLAIHFGGFHFLLSIVALLPPSSSLPLLVPINESITSPLRIGKAARLDHQHAPALGAGENGGASREVPPEVAAVAAVGERRTLLSRGLRVATVVLSLVAFVGDNEGGDGGGRNGGGWQRWWRAMMTRI</sequence>
<dbReference type="Proteomes" id="UP000729402">
    <property type="component" value="Unassembled WGS sequence"/>
</dbReference>
<dbReference type="GO" id="GO:0005669">
    <property type="term" value="C:transcription factor TFIID complex"/>
    <property type="evidence" value="ECO:0007669"/>
    <property type="project" value="TreeGrafter"/>
</dbReference>
<dbReference type="EMBL" id="JAAALK010000287">
    <property type="protein sequence ID" value="KAG8060216.1"/>
    <property type="molecule type" value="Genomic_DNA"/>
</dbReference>
<accession>A0A8J5SP34</accession>
<dbReference type="PANTHER" id="PTHR48068">
    <property type="entry name" value="TAF9 RNA POLYMERASE II, TATA BOX-BINDING PROTEIN (TBP)-ASSOCIATED FACTOR"/>
    <property type="match status" value="1"/>
</dbReference>
<evidence type="ECO:0000256" key="3">
    <source>
        <dbReference type="ARBA" id="ARBA00023163"/>
    </source>
</evidence>
<dbReference type="InterPro" id="IPR051431">
    <property type="entry name" value="TFIID_subunit_9"/>
</dbReference>
<dbReference type="AlphaFoldDB" id="A0A8J5SP34"/>
<keyword evidence="4" id="KW-0539">Nucleus</keyword>
<comment type="caution">
    <text evidence="5">The sequence shown here is derived from an EMBL/GenBank/DDBJ whole genome shotgun (WGS) entry which is preliminary data.</text>
</comment>
<keyword evidence="2" id="KW-0805">Transcription regulation</keyword>
<gene>
    <name evidence="5" type="ORF">GUJ93_ZPchr0002g25946</name>
</gene>
<dbReference type="PANTHER" id="PTHR48068:SF4">
    <property type="entry name" value="TATA-BOX BINDING PROTEIN ASSOCIATED FACTOR 9"/>
    <property type="match status" value="1"/>
</dbReference>
<dbReference type="GO" id="GO:0000124">
    <property type="term" value="C:SAGA complex"/>
    <property type="evidence" value="ECO:0007669"/>
    <property type="project" value="TreeGrafter"/>
</dbReference>
<dbReference type="InterPro" id="IPR003162">
    <property type="entry name" value="TFIID-31"/>
</dbReference>
<name>A0A8J5SP34_ZIZPA</name>
<dbReference type="GO" id="GO:0051123">
    <property type="term" value="P:RNA polymerase II preinitiation complex assembly"/>
    <property type="evidence" value="ECO:0007669"/>
    <property type="project" value="TreeGrafter"/>
</dbReference>
<dbReference type="OrthoDB" id="341924at2759"/>
<keyword evidence="3" id="KW-0804">Transcription</keyword>
<keyword evidence="6" id="KW-1185">Reference proteome</keyword>
<dbReference type="Pfam" id="PF02291">
    <property type="entry name" value="TFIID-31kDa"/>
    <property type="match status" value="1"/>
</dbReference>